<evidence type="ECO:0000256" key="2">
    <source>
        <dbReference type="ARBA" id="ARBA00022737"/>
    </source>
</evidence>
<keyword evidence="7" id="KW-0732">Signal</keyword>
<dbReference type="PANTHER" id="PTHR11219">
    <property type="entry name" value="TENEURIN AND N-ACETYLGLUCOSAMINE-1-PHOSPHODIESTER ALPHA-N-ACETYLGLUCOSAMINIDASE"/>
    <property type="match status" value="1"/>
</dbReference>
<keyword evidence="10" id="KW-1185">Reference proteome</keyword>
<feature type="disulfide bond" evidence="4">
    <location>
        <begin position="942"/>
        <end position="951"/>
    </location>
</feature>
<feature type="disulfide bond" evidence="4">
    <location>
        <begin position="1472"/>
        <end position="1481"/>
    </location>
</feature>
<dbReference type="Gene3D" id="2.10.25.10">
    <property type="entry name" value="Laminin"/>
    <property type="match status" value="7"/>
</dbReference>
<dbReference type="Pfam" id="PF01436">
    <property type="entry name" value="NHL"/>
    <property type="match status" value="1"/>
</dbReference>
<accession>A0ABD3MU85</accession>
<feature type="disulfide bond" evidence="4">
    <location>
        <begin position="956"/>
        <end position="966"/>
    </location>
</feature>
<gene>
    <name evidence="9" type="ORF">ACHAWO_011749</name>
</gene>
<dbReference type="SUPFAM" id="SSF101898">
    <property type="entry name" value="NHL repeat"/>
    <property type="match status" value="1"/>
</dbReference>
<comment type="caution">
    <text evidence="4">Lacks conserved residue(s) required for the propagation of feature annotation.</text>
</comment>
<dbReference type="PROSITE" id="PS01186">
    <property type="entry name" value="EGF_2"/>
    <property type="match status" value="5"/>
</dbReference>
<dbReference type="InterPro" id="IPR001258">
    <property type="entry name" value="NHL_repeat"/>
</dbReference>
<name>A0ABD3MU85_9STRA</name>
<evidence type="ECO:0000256" key="7">
    <source>
        <dbReference type="SAM" id="SignalP"/>
    </source>
</evidence>
<dbReference type="PROSITE" id="PS51125">
    <property type="entry name" value="NHL"/>
    <property type="match status" value="1"/>
</dbReference>
<evidence type="ECO:0000259" key="8">
    <source>
        <dbReference type="PROSITE" id="PS50026"/>
    </source>
</evidence>
<dbReference type="InterPro" id="IPR011042">
    <property type="entry name" value="6-blade_b-propeller_TolB-like"/>
</dbReference>
<feature type="transmembrane region" description="Helical" evidence="6">
    <location>
        <begin position="2024"/>
        <end position="2050"/>
    </location>
</feature>
<comment type="caution">
    <text evidence="9">The sequence shown here is derived from an EMBL/GenBank/DDBJ whole genome shotgun (WGS) entry which is preliminary data.</text>
</comment>
<feature type="domain" description="EGF-like" evidence="8">
    <location>
        <begin position="920"/>
        <end position="952"/>
    </location>
</feature>
<dbReference type="Pfam" id="PF25024">
    <property type="entry name" value="EGF_TEN"/>
    <property type="match status" value="1"/>
</dbReference>
<evidence type="ECO:0000313" key="10">
    <source>
        <dbReference type="Proteomes" id="UP001530400"/>
    </source>
</evidence>
<keyword evidence="6" id="KW-0472">Membrane</keyword>
<evidence type="ECO:0000256" key="5">
    <source>
        <dbReference type="PROSITE-ProRule" id="PRU00504"/>
    </source>
</evidence>
<feature type="domain" description="EGF-like" evidence="8">
    <location>
        <begin position="1450"/>
        <end position="1482"/>
    </location>
</feature>
<dbReference type="InterPro" id="IPR000742">
    <property type="entry name" value="EGF"/>
</dbReference>
<dbReference type="Pfam" id="PF25021">
    <property type="entry name" value="TEN_NHL"/>
    <property type="match status" value="1"/>
</dbReference>
<dbReference type="PANTHER" id="PTHR11219:SF69">
    <property type="entry name" value="TENEURIN-A"/>
    <property type="match status" value="1"/>
</dbReference>
<dbReference type="InterPro" id="IPR051216">
    <property type="entry name" value="Teneurin"/>
</dbReference>
<evidence type="ECO:0000256" key="3">
    <source>
        <dbReference type="ARBA" id="ARBA00023157"/>
    </source>
</evidence>
<dbReference type="Proteomes" id="UP001530400">
    <property type="component" value="Unassembled WGS sequence"/>
</dbReference>
<evidence type="ECO:0000313" key="9">
    <source>
        <dbReference type="EMBL" id="KAL3765802.1"/>
    </source>
</evidence>
<keyword evidence="6" id="KW-1133">Transmembrane helix</keyword>
<dbReference type="SMART" id="SM00181">
    <property type="entry name" value="EGF"/>
    <property type="match status" value="11"/>
</dbReference>
<evidence type="ECO:0000256" key="6">
    <source>
        <dbReference type="SAM" id="Phobius"/>
    </source>
</evidence>
<feature type="chain" id="PRO_5044851260" description="EGF-like domain-containing protein" evidence="7">
    <location>
        <begin position="24"/>
        <end position="2085"/>
    </location>
</feature>
<sequence>MTRAHHLLLLIPAHSLLIHRPHTTQPHCSSIISPQWPFAYSKYSNQIEETKGRVSTNQQDVRHVCETRGVRSKCHICEDFNCASTNNDSNGDGGVCHFQLQGVLGEMSVNIPTVSDVPWAVGGRHRYDFGGVDTTHVCMYLYGGGCSSSFGMDYSECELRCWGYGMTGGNASVTDGFWNHCLDGVNSTPWLEKMPMIAWEYPRFDGDGVPQNPVVTGKTYGYNPQGFVFTLAGSENGEDGFVDGTGSKARFHHPEGVAVDHEGYVYVADTGNHAIRMITPSGRVKTLAGTGITGYKDGLATEGAQFSSPSDIAVWRDWAWWQHRDPSDPDSAVFRSGNGTLALFVADTDNHRIRKITGDISFDENGDKAWNNVLVECFAGRCQGNPEPGFGDGDRSTARFDSPQGITVSHDGRVFVADTNNHQIREVDLFGKVKTIAGSTVMAESKRNGLEVEGCPEPCLAGDPGASDGSSNGSRFVYPSDVALDSDEGAVFITDRHHVRRVDLKDNTVSTLAGGDAEGERDGIGSEATLNNPASITATMDGILFVADYTSCRIRRVSEPSEFVPQASCNDNLASVMRPQSCSSYNNPADENGMTASPVEGNIHYNYLYRDEHNHDLGSDFIGRTLKDCVGSPPRELLDKRYWNDTSAEYPFNYNLVVDDMKSRVREDPNDGTKITVTCSNDCSVDGAPVDVIRLESAGINFYSETTSVCGAAKNEGILLEGDVGLVDVTIVSQSMLLQASSGPPMSQQYFFVSRSSREMRVQTIAGAPASLRGEICGYQDSFPPQSSKFHHPAGIGVFVNASLDDSSHFMFIADRGNNAIRGMSAGCSFRCENGGRCIAPDKCQCIEGWTGMDCTKPVCQKPCSTRELCVAPDKCACIPGYEGADCLIATCVQKCQNGGHCSAPDTCSCVPGWFDSNCTTPVCEQTCGNGGNCTGPNTCECPTDWSGPDCREPVCEQTCQNGASCVAPNTCLCTPSWSGYDCSLPVCHQGFFIPNDKLPDTISSDNIPDYWIEYRPCNYSDWCDETHGFDCAQREHSFTAAEPLYGEEWRHKTGRKDQLDECMMIELQSDAISHFQYLSSQDNSSTSHFRYTPNFPYDSKSNARLPWNAYEEPEANITQPYRYEIDRQVAMVSAFNVTQGRYLCANDGACVGPDVCSCSTGWMGFDCRVPICEQGYYEPDLENFVQGPTSEEAFHTFEAFLDPHRRYDLDSTRNFSSNPAYELWVEHFVNASVVERKRVRVNSSRYLSLDVDHQGGYSCSIRSVTESENAEFILDHPNYYSRYMDTKLEHDGAVYSQWKGLNFPPTHFKTAKLIRHDWEYTNDTDIFSRSFVYTDVGHMIDGVWKVTGAKWEKGNCVVEFERRCDGSFESVNLDDIADELSGILVQDTDESYRPRVSYDDKRSYISGRWFTSPDEVCVDRVVRGCYNNGTCIAPNTCECAPGWTGMDCTKPICEQTCLHNGNCTLPNTCTCERGWTGEDCSIALCAQDCKNGGRCVAPDTCQCARWENTWRDNSVGGGIPLFQKPNGDPQLTGWTGYDCSTPICTQAERFRLNVDLDSSSLSDIVPLGGRKDTEEECTEVRCQQYDEMLTQNDGKSFQSGCGWDVFETGCCFELESAAFTCYRCLNLIVQDGNATCGRDSFREWQFESENTVPLTFRRNGKINYCGQTISPDILQRKTTNETNGITRTSNLFLCNRFRWEQGDYIDDASLGGADGIGADFGLKEGRHVRINFNNYQRSQDDASVWVRGPELAGEGIFECYNFGSCIEPDKCSCKDGYGGFDCNTPMCRHEQFSGEVVGCLNGVCVNKDDCHCIQVESLLWKVHDDVERGLTGWTGSDCSMSMCIQGFFDPECNSTEHAPGREGCYRCANGGLCVSPDRCECAEGWSGYDCRTPVCRAEATPLIRKQLMTSDPAKIAIFENDPCGMRGFNTLRDDGPRGICTMPNQCACNCNGLYDFDLCKELGGGHCKTPFQDPLFRRRNVLAPNEVFGTRDCWSGYEGIVDENDLFMSCHLKVYEPNVFNRYTALLVSSFAVMFTCIIGLVWCIWRSLTRRRIVQRKRRQRTKSKKASRTIHAYAYEEKDKRS</sequence>
<keyword evidence="3 4" id="KW-1015">Disulfide bond</keyword>
<proteinExistence type="predicted"/>
<dbReference type="InterPro" id="IPR056822">
    <property type="entry name" value="TEN_NHL"/>
</dbReference>
<feature type="disulfide bond" evidence="4">
    <location>
        <begin position="974"/>
        <end position="983"/>
    </location>
</feature>
<feature type="signal peptide" evidence="7">
    <location>
        <begin position="1"/>
        <end position="23"/>
    </location>
</feature>
<feature type="disulfide bond" evidence="4">
    <location>
        <begin position="1454"/>
        <end position="1464"/>
    </location>
</feature>
<organism evidence="9 10">
    <name type="scientific">Cyclotella atomus</name>
    <dbReference type="NCBI Taxonomy" id="382360"/>
    <lineage>
        <taxon>Eukaryota</taxon>
        <taxon>Sar</taxon>
        <taxon>Stramenopiles</taxon>
        <taxon>Ochrophyta</taxon>
        <taxon>Bacillariophyta</taxon>
        <taxon>Coscinodiscophyceae</taxon>
        <taxon>Thalassiosirophycidae</taxon>
        <taxon>Stephanodiscales</taxon>
        <taxon>Stephanodiscaceae</taxon>
        <taxon>Cyclotella</taxon>
    </lineage>
</organism>
<feature type="domain" description="EGF-like" evidence="8">
    <location>
        <begin position="824"/>
        <end position="856"/>
    </location>
</feature>
<dbReference type="PROSITE" id="PS50026">
    <property type="entry name" value="EGF_3"/>
    <property type="match status" value="4"/>
</dbReference>
<keyword evidence="1 4" id="KW-0245">EGF-like domain</keyword>
<dbReference type="Pfam" id="PF03815">
    <property type="entry name" value="LCCL"/>
    <property type="match status" value="1"/>
</dbReference>
<keyword evidence="2" id="KW-0677">Repeat</keyword>
<feature type="domain" description="EGF-like" evidence="8">
    <location>
        <begin position="953"/>
        <end position="984"/>
    </location>
</feature>
<dbReference type="EMBL" id="JALLPJ020001396">
    <property type="protein sequence ID" value="KAL3765802.1"/>
    <property type="molecule type" value="Genomic_DNA"/>
</dbReference>
<feature type="disulfide bond" evidence="4">
    <location>
        <begin position="924"/>
        <end position="934"/>
    </location>
</feature>
<feature type="disulfide bond" evidence="4">
    <location>
        <begin position="846"/>
        <end position="855"/>
    </location>
</feature>
<reference evidence="9 10" key="1">
    <citation type="submission" date="2024-10" db="EMBL/GenBank/DDBJ databases">
        <title>Updated reference genomes for cyclostephanoid diatoms.</title>
        <authorList>
            <person name="Roberts W.R."/>
            <person name="Alverson A.J."/>
        </authorList>
    </citation>
    <scope>NUCLEOTIDE SEQUENCE [LARGE SCALE GENOMIC DNA]</scope>
    <source>
        <strain evidence="9 10">AJA010-31</strain>
    </source>
</reference>
<feature type="disulfide bond" evidence="4">
    <location>
        <begin position="828"/>
        <end position="838"/>
    </location>
</feature>
<keyword evidence="6" id="KW-0812">Transmembrane</keyword>
<evidence type="ECO:0000256" key="1">
    <source>
        <dbReference type="ARBA" id="ARBA00022536"/>
    </source>
</evidence>
<dbReference type="PROSITE" id="PS00022">
    <property type="entry name" value="EGF_1"/>
    <property type="match status" value="7"/>
</dbReference>
<dbReference type="Gene3D" id="2.120.10.30">
    <property type="entry name" value="TolB, C-terminal domain"/>
    <property type="match status" value="3"/>
</dbReference>
<feature type="repeat" description="NHL" evidence="5">
    <location>
        <begin position="239"/>
        <end position="281"/>
    </location>
</feature>
<protein>
    <recommendedName>
        <fullName evidence="8">EGF-like domain-containing protein</fullName>
    </recommendedName>
</protein>
<dbReference type="InterPro" id="IPR004043">
    <property type="entry name" value="LCCL"/>
</dbReference>
<evidence type="ECO:0000256" key="4">
    <source>
        <dbReference type="PROSITE-ProRule" id="PRU00076"/>
    </source>
</evidence>